<keyword evidence="6" id="KW-0812">Transmembrane</keyword>
<keyword evidence="5" id="KW-0633">Potassium transport</keyword>
<dbReference type="PANTHER" id="PTHR46157:SF4">
    <property type="entry name" value="K(+) EFFLUX ANTIPORTER 3, CHLOROPLASTIC"/>
    <property type="match status" value="1"/>
</dbReference>
<dbReference type="GO" id="GO:0015297">
    <property type="term" value="F:antiporter activity"/>
    <property type="evidence" value="ECO:0007669"/>
    <property type="project" value="UniProtKB-KW"/>
</dbReference>
<dbReference type="GO" id="GO:0006813">
    <property type="term" value="P:potassium ion transport"/>
    <property type="evidence" value="ECO:0007669"/>
    <property type="project" value="UniProtKB-KW"/>
</dbReference>
<comment type="subcellular location">
    <subcellularLocation>
        <location evidence="1">Membrane</location>
        <topology evidence="1">Multi-pass membrane protein</topology>
    </subcellularLocation>
</comment>
<keyword evidence="8" id="KW-1133">Transmembrane helix</keyword>
<organism evidence="11 12">
    <name type="scientific">Sterolibacterium denitrificans</name>
    <dbReference type="NCBI Taxonomy" id="157592"/>
    <lineage>
        <taxon>Bacteria</taxon>
        <taxon>Pseudomonadati</taxon>
        <taxon>Pseudomonadota</taxon>
        <taxon>Betaproteobacteria</taxon>
        <taxon>Nitrosomonadales</taxon>
        <taxon>Sterolibacteriaceae</taxon>
        <taxon>Sterolibacterium</taxon>
    </lineage>
</organism>
<dbReference type="InterPro" id="IPR006037">
    <property type="entry name" value="RCK_C"/>
</dbReference>
<dbReference type="OrthoDB" id="9781411at2"/>
<dbReference type="AlphaFoldDB" id="A0A656Z911"/>
<evidence type="ECO:0000313" key="12">
    <source>
        <dbReference type="Proteomes" id="UP000243416"/>
    </source>
</evidence>
<keyword evidence="12" id="KW-1185">Reference proteome</keyword>
<keyword evidence="7" id="KW-0630">Potassium</keyword>
<evidence type="ECO:0000256" key="10">
    <source>
        <dbReference type="ARBA" id="ARBA00023136"/>
    </source>
</evidence>
<comment type="similarity">
    <text evidence="2">Belongs to the monovalent cation:proton antiporter 2 (CPA2) transporter (TC 2.A.37) family.</text>
</comment>
<protein>
    <submittedName>
        <fullName evidence="11">Potassium transporter</fullName>
    </submittedName>
</protein>
<keyword evidence="9" id="KW-0406">Ion transport</keyword>
<dbReference type="RefSeq" id="WP_067170443.1">
    <property type="nucleotide sequence ID" value="NZ_LFZK01000001.1"/>
</dbReference>
<gene>
    <name evidence="11" type="ORF">ACY05_02865</name>
</gene>
<accession>A0A656Z911</accession>
<keyword evidence="10" id="KW-0472">Membrane</keyword>
<evidence type="ECO:0000313" key="11">
    <source>
        <dbReference type="EMBL" id="KYC29457.1"/>
    </source>
</evidence>
<dbReference type="InterPro" id="IPR036721">
    <property type="entry name" value="RCK_C_sf"/>
</dbReference>
<dbReference type="NCBIfam" id="TIGR00932">
    <property type="entry name" value="2a37"/>
    <property type="match status" value="1"/>
</dbReference>
<dbReference type="InterPro" id="IPR003148">
    <property type="entry name" value="RCK_N"/>
</dbReference>
<sequence length="657" mass="71505">MSTTLELVLLLLASSVVIVALFRFLHLPPIIGYLLVGALIGPNALKLMPNTEDARHLAEFGVVFLMFTIGLEFSLPHLFSMKRMVFGLGLAQVGLTMATILLLAIFSGLSWQGALALGGVLAMSSTAVASKLLVERSELDSPHGRQIMGVLLFQDLAVVPLLILFPALAGEDDALFTTLLMALFKAAVVLTIVLFFGQRLMRAWFTMVARRKSTELFMLNVLFITLGLSWLTEKTGLSLALGAFLAGMLISETEYRFKVEEDIKPFRDVLLGLFFITVGMYLDPRLIAQHFLFVIALLVALLLLKLLVVLGLARLFGATPGTALRSGLWLCAGGEFGFVLLTLGLEQHLLDPSVTQTVLAAMVLSLLAAPLLIHFSDRLVLRLVASEWMLRSMALTQIAARSITNDKHAILCGYGRTGQHLARFLERENIPLVALDLDPERVREAAAAGDSVVFGDASQRETLIAAGIHRANVIVVTSNDAQLALRVLHHAHELRPDLPVVVRAMEERDIARFEAAGAAEVVPEALESSVMLATHALALLGVPMQRVIRLLREARQQRYALLRGFFHGMSDSTEHLSDAAQIRLRSVALLAGSHAAGRSLTELALEKLDVSVLSLRRRGTRSIAPSAETRLDDSDILVLQGTSSALAAAEERLLRGK</sequence>
<dbReference type="InterPro" id="IPR038770">
    <property type="entry name" value="Na+/solute_symporter_sf"/>
</dbReference>
<reference evidence="11 12" key="1">
    <citation type="journal article" date="2016" name="ISME J.">
        <title>Integrated multi-omics analyses reveal the biochemical mechanisms and phylogenetic relevance of anaerobic androgen biodegradation in the environment.</title>
        <authorList>
            <person name="Yang F.C."/>
            <person name="Chen Y.L."/>
            <person name="Tang S.L."/>
            <person name="Yu C.P."/>
            <person name="Wang P.H."/>
            <person name="Ismail W."/>
            <person name="Wang C.H."/>
            <person name="Ding J.Y."/>
            <person name="Yang C.Y."/>
            <person name="Yang C.Y."/>
            <person name="Chiang Y.R."/>
        </authorList>
    </citation>
    <scope>NUCLEOTIDE SEQUENCE [LARGE SCALE GENOMIC DNA]</scope>
    <source>
        <strain evidence="11 12">DSM 13999</strain>
    </source>
</reference>
<dbReference type="Pfam" id="PF00999">
    <property type="entry name" value="Na_H_Exchanger"/>
    <property type="match status" value="1"/>
</dbReference>
<comment type="caution">
    <text evidence="11">The sequence shown here is derived from an EMBL/GenBank/DDBJ whole genome shotgun (WGS) entry which is preliminary data.</text>
</comment>
<evidence type="ECO:0000256" key="2">
    <source>
        <dbReference type="ARBA" id="ARBA00005551"/>
    </source>
</evidence>
<dbReference type="InterPro" id="IPR036291">
    <property type="entry name" value="NAD(P)-bd_dom_sf"/>
</dbReference>
<dbReference type="InterPro" id="IPR006153">
    <property type="entry name" value="Cation/H_exchanger_TM"/>
</dbReference>
<dbReference type="Pfam" id="PF02254">
    <property type="entry name" value="TrkA_N"/>
    <property type="match status" value="1"/>
</dbReference>
<dbReference type="SUPFAM" id="SSF51735">
    <property type="entry name" value="NAD(P)-binding Rossmann-fold domains"/>
    <property type="match status" value="1"/>
</dbReference>
<dbReference type="Proteomes" id="UP000243416">
    <property type="component" value="Unassembled WGS sequence"/>
</dbReference>
<dbReference type="Pfam" id="PF02080">
    <property type="entry name" value="TrkA_C"/>
    <property type="match status" value="1"/>
</dbReference>
<dbReference type="Gene3D" id="1.20.1530.20">
    <property type="match status" value="1"/>
</dbReference>
<evidence type="ECO:0000256" key="1">
    <source>
        <dbReference type="ARBA" id="ARBA00004141"/>
    </source>
</evidence>
<dbReference type="PROSITE" id="PS51201">
    <property type="entry name" value="RCK_N"/>
    <property type="match status" value="1"/>
</dbReference>
<evidence type="ECO:0000256" key="5">
    <source>
        <dbReference type="ARBA" id="ARBA00022538"/>
    </source>
</evidence>
<evidence type="ECO:0000256" key="9">
    <source>
        <dbReference type="ARBA" id="ARBA00023065"/>
    </source>
</evidence>
<evidence type="ECO:0000256" key="3">
    <source>
        <dbReference type="ARBA" id="ARBA00022448"/>
    </source>
</evidence>
<evidence type="ECO:0000256" key="8">
    <source>
        <dbReference type="ARBA" id="ARBA00022989"/>
    </source>
</evidence>
<dbReference type="InterPro" id="IPR004771">
    <property type="entry name" value="K/H_exchanger"/>
</dbReference>
<evidence type="ECO:0000256" key="7">
    <source>
        <dbReference type="ARBA" id="ARBA00022958"/>
    </source>
</evidence>
<evidence type="ECO:0000256" key="4">
    <source>
        <dbReference type="ARBA" id="ARBA00022449"/>
    </source>
</evidence>
<name>A0A656Z911_9PROT</name>
<keyword evidence="3" id="KW-0813">Transport</keyword>
<dbReference type="GO" id="GO:0008324">
    <property type="term" value="F:monoatomic cation transmembrane transporter activity"/>
    <property type="evidence" value="ECO:0007669"/>
    <property type="project" value="InterPro"/>
</dbReference>
<dbReference type="SUPFAM" id="SSF116726">
    <property type="entry name" value="TrkA C-terminal domain-like"/>
    <property type="match status" value="1"/>
</dbReference>
<dbReference type="Gene3D" id="3.40.50.720">
    <property type="entry name" value="NAD(P)-binding Rossmann-like Domain"/>
    <property type="match status" value="1"/>
</dbReference>
<evidence type="ECO:0000256" key="6">
    <source>
        <dbReference type="ARBA" id="ARBA00022692"/>
    </source>
</evidence>
<dbReference type="PROSITE" id="PS51202">
    <property type="entry name" value="RCK_C"/>
    <property type="match status" value="1"/>
</dbReference>
<dbReference type="GO" id="GO:1902600">
    <property type="term" value="P:proton transmembrane transport"/>
    <property type="evidence" value="ECO:0007669"/>
    <property type="project" value="InterPro"/>
</dbReference>
<keyword evidence="4" id="KW-0050">Antiport</keyword>
<dbReference type="Gene3D" id="3.30.70.1450">
    <property type="entry name" value="Regulator of K+ conductance, C-terminal domain"/>
    <property type="match status" value="1"/>
</dbReference>
<dbReference type="GO" id="GO:0005886">
    <property type="term" value="C:plasma membrane"/>
    <property type="evidence" value="ECO:0007669"/>
    <property type="project" value="TreeGrafter"/>
</dbReference>
<dbReference type="EMBL" id="LFZK01000001">
    <property type="protein sequence ID" value="KYC29457.1"/>
    <property type="molecule type" value="Genomic_DNA"/>
</dbReference>
<proteinExistence type="inferred from homology"/>
<dbReference type="PANTHER" id="PTHR46157">
    <property type="entry name" value="K(+) EFFLUX ANTIPORTER 3, CHLOROPLASTIC"/>
    <property type="match status" value="1"/>
</dbReference>